<sequence>MCQPCRGEDEETRVGSCPTTGAGDTDKGRRSVGRKHENRVETQRGKHESTRQGHGGQSERAARSGPRPAGEHPEERRRSWHPPQTTLLLLLCWGSVRRPRVIRGGTATERIAV</sequence>
<accession>A0AAD2Q3Y3</accession>
<evidence type="ECO:0000256" key="1">
    <source>
        <dbReference type="SAM" id="MobiDB-lite"/>
    </source>
</evidence>
<feature type="region of interest" description="Disordered" evidence="1">
    <location>
        <begin position="1"/>
        <end position="83"/>
    </location>
</feature>
<evidence type="ECO:0000313" key="3">
    <source>
        <dbReference type="Proteomes" id="UP001295794"/>
    </source>
</evidence>
<feature type="compositionally biased region" description="Basic and acidic residues" evidence="1">
    <location>
        <begin position="24"/>
        <end position="51"/>
    </location>
</feature>
<dbReference type="Proteomes" id="UP001295794">
    <property type="component" value="Unassembled WGS sequence"/>
</dbReference>
<name>A0AAD2Q3Y3_9AGAR</name>
<gene>
    <name evidence="2" type="ORF">MYCIT1_LOCUS16453</name>
</gene>
<organism evidence="2 3">
    <name type="scientific">Mycena citricolor</name>
    <dbReference type="NCBI Taxonomy" id="2018698"/>
    <lineage>
        <taxon>Eukaryota</taxon>
        <taxon>Fungi</taxon>
        <taxon>Dikarya</taxon>
        <taxon>Basidiomycota</taxon>
        <taxon>Agaricomycotina</taxon>
        <taxon>Agaricomycetes</taxon>
        <taxon>Agaricomycetidae</taxon>
        <taxon>Agaricales</taxon>
        <taxon>Marasmiineae</taxon>
        <taxon>Mycenaceae</taxon>
        <taxon>Mycena</taxon>
    </lineage>
</organism>
<dbReference type="AlphaFoldDB" id="A0AAD2Q3Y3"/>
<proteinExistence type="predicted"/>
<dbReference type="EMBL" id="CAVNYO010000171">
    <property type="protein sequence ID" value="CAK5271422.1"/>
    <property type="molecule type" value="Genomic_DNA"/>
</dbReference>
<protein>
    <submittedName>
        <fullName evidence="2">Uncharacterized protein</fullName>
    </submittedName>
</protein>
<keyword evidence="3" id="KW-1185">Reference proteome</keyword>
<evidence type="ECO:0000313" key="2">
    <source>
        <dbReference type="EMBL" id="CAK5271422.1"/>
    </source>
</evidence>
<reference evidence="2" key="1">
    <citation type="submission" date="2023-11" db="EMBL/GenBank/DDBJ databases">
        <authorList>
            <person name="De Vega J J."/>
            <person name="De Vega J J."/>
        </authorList>
    </citation>
    <scope>NUCLEOTIDE SEQUENCE</scope>
</reference>
<comment type="caution">
    <text evidence="2">The sequence shown here is derived from an EMBL/GenBank/DDBJ whole genome shotgun (WGS) entry which is preliminary data.</text>
</comment>